<dbReference type="Proteomes" id="UP000663879">
    <property type="component" value="Unassembled WGS sequence"/>
</dbReference>
<keyword evidence="2" id="KW-1185">Reference proteome</keyword>
<name>A0A814F3Z5_9BILA</name>
<reference evidence="1" key="1">
    <citation type="submission" date="2021-02" db="EMBL/GenBank/DDBJ databases">
        <authorList>
            <person name="Nowell W R."/>
        </authorList>
    </citation>
    <scope>NUCLEOTIDE SEQUENCE</scope>
    <source>
        <strain evidence="1">Ploen Becks lab</strain>
    </source>
</reference>
<protein>
    <submittedName>
        <fullName evidence="1">Uncharacterized protein</fullName>
    </submittedName>
</protein>
<feature type="non-terminal residue" evidence="1">
    <location>
        <position position="1"/>
    </location>
</feature>
<evidence type="ECO:0000313" key="2">
    <source>
        <dbReference type="Proteomes" id="UP000663879"/>
    </source>
</evidence>
<gene>
    <name evidence="1" type="ORF">OXX778_LOCUS15180</name>
</gene>
<dbReference type="EMBL" id="CAJNOC010003291">
    <property type="protein sequence ID" value="CAF0976220.1"/>
    <property type="molecule type" value="Genomic_DNA"/>
</dbReference>
<dbReference type="AlphaFoldDB" id="A0A814F3Z5"/>
<evidence type="ECO:0000313" key="1">
    <source>
        <dbReference type="EMBL" id="CAF0976220.1"/>
    </source>
</evidence>
<comment type="caution">
    <text evidence="1">The sequence shown here is derived from an EMBL/GenBank/DDBJ whole genome shotgun (WGS) entry which is preliminary data.</text>
</comment>
<accession>A0A814F3Z5</accession>
<proteinExistence type="predicted"/>
<organism evidence="1 2">
    <name type="scientific">Brachionus calyciflorus</name>
    <dbReference type="NCBI Taxonomy" id="104777"/>
    <lineage>
        <taxon>Eukaryota</taxon>
        <taxon>Metazoa</taxon>
        <taxon>Spiralia</taxon>
        <taxon>Gnathifera</taxon>
        <taxon>Rotifera</taxon>
        <taxon>Eurotatoria</taxon>
        <taxon>Monogononta</taxon>
        <taxon>Pseudotrocha</taxon>
        <taxon>Ploima</taxon>
        <taxon>Brachionidae</taxon>
        <taxon>Brachionus</taxon>
    </lineage>
</organism>
<sequence length="98" mass="11571">YAPVEPTGREISRYAQVEQQIVEPTRQNIRRYVDEPQMVEPTRRDMRRYVPVEPSNQNCQMVDSSERNSHSHAPVEGTISKKIYNKFTLFNHIKLKLI</sequence>